<accession>A0AAD4LS72</accession>
<proteinExistence type="predicted"/>
<organism evidence="1 2">
    <name type="scientific">Lactarius akahatsu</name>
    <dbReference type="NCBI Taxonomy" id="416441"/>
    <lineage>
        <taxon>Eukaryota</taxon>
        <taxon>Fungi</taxon>
        <taxon>Dikarya</taxon>
        <taxon>Basidiomycota</taxon>
        <taxon>Agaricomycotina</taxon>
        <taxon>Agaricomycetes</taxon>
        <taxon>Russulales</taxon>
        <taxon>Russulaceae</taxon>
        <taxon>Lactarius</taxon>
    </lineage>
</organism>
<protein>
    <submittedName>
        <fullName evidence="1">Uncharacterized protein</fullName>
    </submittedName>
</protein>
<reference evidence="1" key="1">
    <citation type="submission" date="2022-01" db="EMBL/GenBank/DDBJ databases">
        <title>Comparative genomics reveals a dynamic genome evolution in the ectomycorrhizal milk-cap (Lactarius) mushrooms.</title>
        <authorList>
            <consortium name="DOE Joint Genome Institute"/>
            <person name="Lebreton A."/>
            <person name="Tang N."/>
            <person name="Kuo A."/>
            <person name="LaButti K."/>
            <person name="Drula E."/>
            <person name="Barry K."/>
            <person name="Clum A."/>
            <person name="Lipzen A."/>
            <person name="Mousain D."/>
            <person name="Ng V."/>
            <person name="Wang R."/>
            <person name="Wang X."/>
            <person name="Dai Y."/>
            <person name="Henrissat B."/>
            <person name="Grigoriev I.V."/>
            <person name="Guerin-Laguette A."/>
            <person name="Yu F."/>
            <person name="Martin F.M."/>
        </authorList>
    </citation>
    <scope>NUCLEOTIDE SEQUENCE</scope>
    <source>
        <strain evidence="1">QP</strain>
    </source>
</reference>
<name>A0AAD4LS72_9AGAM</name>
<dbReference type="EMBL" id="JAKELL010000001">
    <property type="protein sequence ID" value="KAH9001592.1"/>
    <property type="molecule type" value="Genomic_DNA"/>
</dbReference>
<gene>
    <name evidence="1" type="ORF">EDB92DRAFT_1827587</name>
</gene>
<keyword evidence="2" id="KW-1185">Reference proteome</keyword>
<evidence type="ECO:0000313" key="2">
    <source>
        <dbReference type="Proteomes" id="UP001201163"/>
    </source>
</evidence>
<comment type="caution">
    <text evidence="1">The sequence shown here is derived from an EMBL/GenBank/DDBJ whole genome shotgun (WGS) entry which is preliminary data.</text>
</comment>
<dbReference type="Proteomes" id="UP001201163">
    <property type="component" value="Unassembled WGS sequence"/>
</dbReference>
<evidence type="ECO:0000313" key="1">
    <source>
        <dbReference type="EMBL" id="KAH9001592.1"/>
    </source>
</evidence>
<sequence length="236" mass="26500">MRASPPLTSVSQSSLAFTVGRFPTEILQEIVSLALGQYLTDILLAPELTRSWDAIGTILHVNHCLRSCALKVLNVLWEGTFVDRKTGLPRDYTHKIEYLRRLAELARTDPHEILPPARHVLSMRETTMAYERLGRSFVVHLARANLYATGAGRAGVRFGLFELDGMSDFARGYSALPVELRDSMFAGLADYVVGNLLVWVRLIVLRALIDQTAKLRSLIDSATFSQVRLWDFSMVH</sequence>
<dbReference type="AlphaFoldDB" id="A0AAD4LS72"/>